<keyword evidence="2" id="KW-0540">Nuclease</keyword>
<dbReference type="Pfam" id="PF04231">
    <property type="entry name" value="Endonuclease_1"/>
    <property type="match status" value="1"/>
</dbReference>
<comment type="similarity">
    <text evidence="1">Belongs to the EndA/NucM nuclease family.</text>
</comment>
<evidence type="ECO:0000256" key="1">
    <source>
        <dbReference type="ARBA" id="ARBA00006429"/>
    </source>
</evidence>
<dbReference type="InterPro" id="IPR044925">
    <property type="entry name" value="His-Me_finger_sf"/>
</dbReference>
<dbReference type="Gene3D" id="2.60.40.10">
    <property type="entry name" value="Immunoglobulins"/>
    <property type="match status" value="2"/>
</dbReference>
<dbReference type="EMBL" id="JAAGVY010000004">
    <property type="protein sequence ID" value="NEN22674.1"/>
    <property type="molecule type" value="Genomic_DNA"/>
</dbReference>
<dbReference type="InterPro" id="IPR026444">
    <property type="entry name" value="Secre_tail"/>
</dbReference>
<dbReference type="NCBIfam" id="TIGR04183">
    <property type="entry name" value="Por_Secre_tail"/>
    <property type="match status" value="1"/>
</dbReference>
<protein>
    <submittedName>
        <fullName evidence="7">T9SS type A sorting domain-containing protein</fullName>
    </submittedName>
</protein>
<name>A0A7K3WMH1_9FLAO</name>
<reference evidence="7 8" key="1">
    <citation type="submission" date="2020-02" db="EMBL/GenBank/DDBJ databases">
        <title>Out from the shadows clarifying the taxonomy of the family Cryomorphaceae and related taxa by utilizing the GTDB taxonomic framework.</title>
        <authorList>
            <person name="Bowman J.P."/>
        </authorList>
    </citation>
    <scope>NUCLEOTIDE SEQUENCE [LARGE SCALE GENOMIC DNA]</scope>
    <source>
        <strain evidence="7 8">QSSC 1-22</strain>
    </source>
</reference>
<keyword evidence="4" id="KW-0378">Hydrolase</keyword>
<dbReference type="GO" id="GO:0004518">
    <property type="term" value="F:nuclease activity"/>
    <property type="evidence" value="ECO:0007669"/>
    <property type="project" value="UniProtKB-KW"/>
</dbReference>
<sequence>MKKIYFFIGLMLFCGLVASAQSVELDSDQISFGTITYGDMDSVIVQITNLTNEEVDVYEPQFFDVYNSSPFYVNIYPATLAANETASFFLVFKPIHNIVHNSEMVISTSGNRGAVSLDLLGDCVYPGTYYGATHNLLDENLETAFHEFLDDNYQDFGYSGARDKMFMEYDNQRVNGQGSAENRITRVYLGTDAVGYTSRQNAQSSFNLNTEHTFPQGNFNSASPMVSDMHHLYVTDVDANATRGSYAFGNAVNNITWQMGGSKLGTDENGITVFEPRDAQKGKSARAILYFLLRYQNYGGFLTATQEQDLREWCALFPPDEVDVNRNNDIFALQNNRNPFVDYPQFIDRIYNLRLVENRPNVGYIALSTEAVYFGDVAATGDEVYNVVMTNYGERFITITNLELADNSTASFDFVDGAPGNLVINPGESVSLPVSCSATSNSEDLEAMLNFTSNAVNGASYSIPVTADFATGLAHADAYAEIVVYPNPFSSNITLSNLDQPVSQIKMFDISGRICFIQDGNLNSFSVNQLNAGIYQMVVTMLNGDMFTRKVVKQ</sequence>
<gene>
    <name evidence="7" type="ORF">G3O08_04030</name>
</gene>
<dbReference type="InterPro" id="IPR007346">
    <property type="entry name" value="Endonuclease-I"/>
</dbReference>
<evidence type="ECO:0000313" key="8">
    <source>
        <dbReference type="Proteomes" id="UP000486602"/>
    </source>
</evidence>
<evidence type="ECO:0000256" key="4">
    <source>
        <dbReference type="ARBA" id="ARBA00022801"/>
    </source>
</evidence>
<evidence type="ECO:0000256" key="3">
    <source>
        <dbReference type="ARBA" id="ARBA00022729"/>
    </source>
</evidence>
<dbReference type="GO" id="GO:0016787">
    <property type="term" value="F:hydrolase activity"/>
    <property type="evidence" value="ECO:0007669"/>
    <property type="project" value="UniProtKB-KW"/>
</dbReference>
<feature type="domain" description="Secretion system C-terminal sorting" evidence="6">
    <location>
        <begin position="484"/>
        <end position="551"/>
    </location>
</feature>
<dbReference type="PANTHER" id="PTHR33607:SF2">
    <property type="entry name" value="ENDONUCLEASE-1"/>
    <property type="match status" value="1"/>
</dbReference>
<dbReference type="Pfam" id="PF18962">
    <property type="entry name" value="Por_Secre_tail"/>
    <property type="match status" value="1"/>
</dbReference>
<feature type="signal peptide" evidence="5">
    <location>
        <begin position="1"/>
        <end position="20"/>
    </location>
</feature>
<keyword evidence="3 5" id="KW-0732">Signal</keyword>
<evidence type="ECO:0000256" key="5">
    <source>
        <dbReference type="SAM" id="SignalP"/>
    </source>
</evidence>
<dbReference type="SUPFAM" id="SSF54060">
    <property type="entry name" value="His-Me finger endonucleases"/>
    <property type="match status" value="1"/>
</dbReference>
<accession>A0A7K3WMH1</accession>
<evidence type="ECO:0000313" key="7">
    <source>
        <dbReference type="EMBL" id="NEN22674.1"/>
    </source>
</evidence>
<organism evidence="7 8">
    <name type="scientific">Cryomorpha ignava</name>
    <dbReference type="NCBI Taxonomy" id="101383"/>
    <lineage>
        <taxon>Bacteria</taxon>
        <taxon>Pseudomonadati</taxon>
        <taxon>Bacteroidota</taxon>
        <taxon>Flavobacteriia</taxon>
        <taxon>Flavobacteriales</taxon>
        <taxon>Cryomorphaceae</taxon>
        <taxon>Cryomorpha</taxon>
    </lineage>
</organism>
<dbReference type="PANTHER" id="PTHR33607">
    <property type="entry name" value="ENDONUCLEASE-1"/>
    <property type="match status" value="1"/>
</dbReference>
<dbReference type="AlphaFoldDB" id="A0A7K3WMH1"/>
<dbReference type="InterPro" id="IPR013783">
    <property type="entry name" value="Ig-like_fold"/>
</dbReference>
<comment type="caution">
    <text evidence="7">The sequence shown here is derived from an EMBL/GenBank/DDBJ whole genome shotgun (WGS) entry which is preliminary data.</text>
</comment>
<dbReference type="RefSeq" id="WP_163283396.1">
    <property type="nucleotide sequence ID" value="NZ_JAAGVY010000004.1"/>
</dbReference>
<evidence type="ECO:0000259" key="6">
    <source>
        <dbReference type="Pfam" id="PF18962"/>
    </source>
</evidence>
<dbReference type="Proteomes" id="UP000486602">
    <property type="component" value="Unassembled WGS sequence"/>
</dbReference>
<keyword evidence="8" id="KW-1185">Reference proteome</keyword>
<proteinExistence type="inferred from homology"/>
<evidence type="ECO:0000256" key="2">
    <source>
        <dbReference type="ARBA" id="ARBA00022722"/>
    </source>
</evidence>
<feature type="chain" id="PRO_5029492351" evidence="5">
    <location>
        <begin position="21"/>
        <end position="554"/>
    </location>
</feature>